<dbReference type="InterPro" id="IPR011989">
    <property type="entry name" value="ARM-like"/>
</dbReference>
<dbReference type="Gene3D" id="1.25.10.10">
    <property type="entry name" value="Leucine-rich Repeat Variant"/>
    <property type="match status" value="1"/>
</dbReference>
<reference evidence="1" key="1">
    <citation type="submission" date="2023-04" db="EMBL/GenBank/DDBJ databases">
        <authorList>
            <consortium name="ELIXIR-Norway"/>
        </authorList>
    </citation>
    <scope>NUCLEOTIDE SEQUENCE [LARGE SCALE GENOMIC DNA]</scope>
</reference>
<dbReference type="EMBL" id="OX459949">
    <property type="protein sequence ID" value="CAI9156084.1"/>
    <property type="molecule type" value="Genomic_DNA"/>
</dbReference>
<organism evidence="1 2">
    <name type="scientific">Rangifer tarandus platyrhynchus</name>
    <name type="common">Svalbard reindeer</name>
    <dbReference type="NCBI Taxonomy" id="3082113"/>
    <lineage>
        <taxon>Eukaryota</taxon>
        <taxon>Metazoa</taxon>
        <taxon>Chordata</taxon>
        <taxon>Craniata</taxon>
        <taxon>Vertebrata</taxon>
        <taxon>Euteleostomi</taxon>
        <taxon>Mammalia</taxon>
        <taxon>Eutheria</taxon>
        <taxon>Laurasiatheria</taxon>
        <taxon>Artiodactyla</taxon>
        <taxon>Ruminantia</taxon>
        <taxon>Pecora</taxon>
        <taxon>Cervidae</taxon>
        <taxon>Odocoileinae</taxon>
        <taxon>Rangifer</taxon>
    </lineage>
</organism>
<name>A0ABN8Y439_RANTA</name>
<accession>A0ABN8Y439</accession>
<protein>
    <submittedName>
        <fullName evidence="1">Uncharacterized protein</fullName>
    </submittedName>
</protein>
<evidence type="ECO:0000313" key="1">
    <source>
        <dbReference type="EMBL" id="CAI9156084.1"/>
    </source>
</evidence>
<evidence type="ECO:0000313" key="2">
    <source>
        <dbReference type="Proteomes" id="UP001176941"/>
    </source>
</evidence>
<keyword evidence="2" id="KW-1185">Reference proteome</keyword>
<sequence length="89" mass="9882">MLVQPRVEFILSFIDHIAGAEDHRDGVVVCAAGLIGDLCTAFGKDVLKLVEARPMIHELLTEGWRSKTNKAKTLATWAPKELRKLKNQA</sequence>
<gene>
    <name evidence="1" type="ORF">MRATA1EN1_LOCUS5046</name>
</gene>
<dbReference type="Proteomes" id="UP001176941">
    <property type="component" value="Chromosome 13"/>
</dbReference>
<proteinExistence type="predicted"/>